<dbReference type="GO" id="GO:0003676">
    <property type="term" value="F:nucleic acid binding"/>
    <property type="evidence" value="ECO:0007669"/>
    <property type="project" value="InterPro"/>
</dbReference>
<feature type="non-terminal residue" evidence="2">
    <location>
        <position position="322"/>
    </location>
</feature>
<protein>
    <recommendedName>
        <fullName evidence="1">RNase H type-1 domain-containing protein</fullName>
    </recommendedName>
</protein>
<reference evidence="2 3" key="1">
    <citation type="journal article" date="2019" name="Genome Biol. Evol.">
        <title>Insights into the evolution of the New World diploid cottons (Gossypium, subgenus Houzingenia) based on genome sequencing.</title>
        <authorList>
            <person name="Grover C.E."/>
            <person name="Arick M.A. 2nd"/>
            <person name="Thrash A."/>
            <person name="Conover J.L."/>
            <person name="Sanders W.S."/>
            <person name="Peterson D.G."/>
            <person name="Frelichowski J.E."/>
            <person name="Scheffler J.A."/>
            <person name="Scheffler B.E."/>
            <person name="Wendel J.F."/>
        </authorList>
    </citation>
    <scope>NUCLEOTIDE SEQUENCE [LARGE SCALE GENOMIC DNA]</scope>
    <source>
        <strain evidence="2">4</strain>
        <tissue evidence="2">Leaf</tissue>
    </source>
</reference>
<feature type="domain" description="RNase H type-1" evidence="1">
    <location>
        <begin position="224"/>
        <end position="314"/>
    </location>
</feature>
<dbReference type="InterPro" id="IPR036397">
    <property type="entry name" value="RNaseH_sf"/>
</dbReference>
<proteinExistence type="predicted"/>
<keyword evidence="3" id="KW-1185">Reference proteome</keyword>
<dbReference type="EMBL" id="JABEZV010000008">
    <property type="protein sequence ID" value="MBA0717602.1"/>
    <property type="molecule type" value="Genomic_DNA"/>
</dbReference>
<dbReference type="Pfam" id="PF13456">
    <property type="entry name" value="RVT_3"/>
    <property type="match status" value="1"/>
</dbReference>
<dbReference type="InterPro" id="IPR002156">
    <property type="entry name" value="RNaseH_domain"/>
</dbReference>
<evidence type="ECO:0000313" key="3">
    <source>
        <dbReference type="Proteomes" id="UP000593574"/>
    </source>
</evidence>
<dbReference type="GO" id="GO:0004523">
    <property type="term" value="F:RNA-DNA hybrid ribonuclease activity"/>
    <property type="evidence" value="ECO:0007669"/>
    <property type="project" value="InterPro"/>
</dbReference>
<accession>A0A7J9A169</accession>
<gene>
    <name evidence="2" type="ORF">Golax_005403</name>
</gene>
<organism evidence="2 3">
    <name type="scientific">Gossypium laxum</name>
    <dbReference type="NCBI Taxonomy" id="34288"/>
    <lineage>
        <taxon>Eukaryota</taxon>
        <taxon>Viridiplantae</taxon>
        <taxon>Streptophyta</taxon>
        <taxon>Embryophyta</taxon>
        <taxon>Tracheophyta</taxon>
        <taxon>Spermatophyta</taxon>
        <taxon>Magnoliopsida</taxon>
        <taxon>eudicotyledons</taxon>
        <taxon>Gunneridae</taxon>
        <taxon>Pentapetalae</taxon>
        <taxon>rosids</taxon>
        <taxon>malvids</taxon>
        <taxon>Malvales</taxon>
        <taxon>Malvaceae</taxon>
        <taxon>Malvoideae</taxon>
        <taxon>Gossypium</taxon>
    </lineage>
</organism>
<dbReference type="Proteomes" id="UP000593574">
    <property type="component" value="Unassembled WGS sequence"/>
</dbReference>
<evidence type="ECO:0000259" key="1">
    <source>
        <dbReference type="Pfam" id="PF13456"/>
    </source>
</evidence>
<dbReference type="AlphaFoldDB" id="A0A7J9A169"/>
<comment type="caution">
    <text evidence="2">The sequence shown here is derived from an EMBL/GenBank/DDBJ whole genome shotgun (WGS) entry which is preliminary data.</text>
</comment>
<name>A0A7J9A169_9ROSI</name>
<dbReference type="Gene3D" id="3.30.420.10">
    <property type="entry name" value="Ribonuclease H-like superfamily/Ribonuclease H"/>
    <property type="match status" value="1"/>
</dbReference>
<evidence type="ECO:0000313" key="2">
    <source>
        <dbReference type="EMBL" id="MBA0717602.1"/>
    </source>
</evidence>
<dbReference type="InterPro" id="IPR012337">
    <property type="entry name" value="RNaseH-like_sf"/>
</dbReference>
<sequence>DLVIFSKANLKHVKVLKEILDKCCTISGHQVNVWKTIMFLSRAVEDDHRDNLSMFLGYQKGSSNGTRKIFFVDWGFYLSTSLSQRALAKVWPLLRKTDVGLWEQEIPFDVGRILRFLIVWLSEDIIKRIASIPPPNPSVGNDRINWIDTFTESFSVKSAYKSLRESSWHSKDRWWKSSMCWAKQYFSTHKKDLSNHIEMFHDSSMIGNWIHLFIDGAVKLDVGFATSGEMACKREGEWIGVLDGFILIHERGCQKVVIHMDNLEVVKAIQIAHLADSFSALLRRIHMSLQAIQHWKIKHVPREWNEVVDLIVKLATVRSTNM</sequence>
<dbReference type="SUPFAM" id="SSF53098">
    <property type="entry name" value="Ribonuclease H-like"/>
    <property type="match status" value="1"/>
</dbReference>